<protein>
    <submittedName>
        <fullName evidence="1">Uncharacterized protein</fullName>
    </submittedName>
</protein>
<evidence type="ECO:0000313" key="1">
    <source>
        <dbReference type="EMBL" id="MBD8490831.1"/>
    </source>
</evidence>
<proteinExistence type="predicted"/>
<dbReference type="EMBL" id="JACYTQ010000008">
    <property type="protein sequence ID" value="MBD8490831.1"/>
    <property type="molecule type" value="Genomic_DNA"/>
</dbReference>
<keyword evidence="2" id="KW-1185">Reference proteome</keyword>
<sequence length="140" mass="16802">MRQSQIASEEAMIFNNQIGGERGVLDFMPLMEKEFERVERIVGKELTREAAYHYYDFYEMAHAIKSQLKTINVFCFRERKFSEDKISQGETYFRKLDRKSLWNILLDIIDIDQINHGFFEKKIKDKTVLKILKAYKDSFR</sequence>
<accession>A0ABR9APW4</accession>
<comment type="caution">
    <text evidence="1">The sequence shown here is derived from an EMBL/GenBank/DDBJ whole genome shotgun (WGS) entry which is preliminary data.</text>
</comment>
<organism evidence="1 2">
    <name type="scientific">Echinicola arenosa</name>
    <dbReference type="NCBI Taxonomy" id="2774144"/>
    <lineage>
        <taxon>Bacteria</taxon>
        <taxon>Pseudomonadati</taxon>
        <taxon>Bacteroidota</taxon>
        <taxon>Cytophagia</taxon>
        <taxon>Cytophagales</taxon>
        <taxon>Cyclobacteriaceae</taxon>
        <taxon>Echinicola</taxon>
    </lineage>
</organism>
<gene>
    <name evidence="1" type="ORF">IFO69_18915</name>
</gene>
<name>A0ABR9APW4_9BACT</name>
<reference evidence="1 2" key="1">
    <citation type="submission" date="2020-09" db="EMBL/GenBank/DDBJ databases">
        <title>Echinicola sp. CAU 1574 isolated from sand of Sido Beach.</title>
        <authorList>
            <person name="Kim W."/>
        </authorList>
    </citation>
    <scope>NUCLEOTIDE SEQUENCE [LARGE SCALE GENOMIC DNA]</scope>
    <source>
        <strain evidence="1 2">CAU 1574</strain>
    </source>
</reference>
<dbReference type="RefSeq" id="WP_192011699.1">
    <property type="nucleotide sequence ID" value="NZ_JACYTQ010000008.1"/>
</dbReference>
<dbReference type="Proteomes" id="UP000647133">
    <property type="component" value="Unassembled WGS sequence"/>
</dbReference>
<evidence type="ECO:0000313" key="2">
    <source>
        <dbReference type="Proteomes" id="UP000647133"/>
    </source>
</evidence>